<gene>
    <name evidence="2" type="ORF">BU202_00295</name>
</gene>
<dbReference type="EMBL" id="MSJM01000001">
    <property type="protein sequence ID" value="OLF48767.1"/>
    <property type="molecule type" value="Genomic_DNA"/>
</dbReference>
<comment type="caution">
    <text evidence="2">The sequence shown here is derived from an EMBL/GenBank/DDBJ whole genome shotgun (WGS) entry which is preliminary data.</text>
</comment>
<dbReference type="PANTHER" id="PTHR22916:SF3">
    <property type="entry name" value="UDP-GLCNAC:BETAGAL BETA-1,3-N-ACETYLGLUCOSAMINYLTRANSFERASE-LIKE PROTEIN 1"/>
    <property type="match status" value="1"/>
</dbReference>
<evidence type="ECO:0000259" key="1">
    <source>
        <dbReference type="Pfam" id="PF00535"/>
    </source>
</evidence>
<dbReference type="InterPro" id="IPR029044">
    <property type="entry name" value="Nucleotide-diphossugar_trans"/>
</dbReference>
<dbReference type="AlphaFoldDB" id="A0A1Q8EAE5"/>
<dbReference type="GO" id="GO:0016758">
    <property type="term" value="F:hexosyltransferase activity"/>
    <property type="evidence" value="ECO:0007669"/>
    <property type="project" value="UniProtKB-ARBA"/>
</dbReference>
<proteinExistence type="predicted"/>
<organism evidence="2 3">
    <name type="scientific">Streptococcus cuniculi</name>
    <dbReference type="NCBI Taxonomy" id="1432788"/>
    <lineage>
        <taxon>Bacteria</taxon>
        <taxon>Bacillati</taxon>
        <taxon>Bacillota</taxon>
        <taxon>Bacilli</taxon>
        <taxon>Lactobacillales</taxon>
        <taxon>Streptococcaceae</taxon>
        <taxon>Streptococcus</taxon>
    </lineage>
</organism>
<dbReference type="OrthoDB" id="9790005at2"/>
<dbReference type="PANTHER" id="PTHR22916">
    <property type="entry name" value="GLYCOSYLTRANSFERASE"/>
    <property type="match status" value="1"/>
</dbReference>
<dbReference type="Pfam" id="PF00535">
    <property type="entry name" value="Glycos_transf_2"/>
    <property type="match status" value="1"/>
</dbReference>
<dbReference type="SUPFAM" id="SSF53448">
    <property type="entry name" value="Nucleotide-diphospho-sugar transferases"/>
    <property type="match status" value="1"/>
</dbReference>
<dbReference type="Proteomes" id="UP000186890">
    <property type="component" value="Unassembled WGS sequence"/>
</dbReference>
<evidence type="ECO:0000313" key="2">
    <source>
        <dbReference type="EMBL" id="OLF48767.1"/>
    </source>
</evidence>
<keyword evidence="2" id="KW-0808">Transferase</keyword>
<evidence type="ECO:0000313" key="3">
    <source>
        <dbReference type="Proteomes" id="UP000186890"/>
    </source>
</evidence>
<dbReference type="CDD" id="cd00761">
    <property type="entry name" value="Glyco_tranf_GTA_type"/>
    <property type="match status" value="1"/>
</dbReference>
<protein>
    <submittedName>
        <fullName evidence="2">Rhamnosyltransferase</fullName>
    </submittedName>
</protein>
<keyword evidence="3" id="KW-1185">Reference proteome</keyword>
<dbReference type="InterPro" id="IPR001173">
    <property type="entry name" value="Glyco_trans_2-like"/>
</dbReference>
<name>A0A1Q8EAE5_9STRE</name>
<sequence>MAKANKATVFIPVYNGEHDHLEETLEALYRQKTDFAWDVFITDSGSKDNSVEIIERFAEKYGNIRLKKIAKEEYSHGGTRQMAAEISSGEIMVYLSQDAVPYNENWLTEMVAPFTLNPNIVGVVARQKPRLTCFPAMKYDIEAVFREQGVEDALTLWTRSDEALKGTYTKESFYSDVCSAAPRDFLVSKIGYRQVAYSEDYEYGKDILDAGYIKVYNAKAIVEHSNDVLLNQYKKRIFDEMYHIRINSGTTTSISIATLVLNTLKGSWKDSWKICRDRDFSWKRKLYWLFVNPLFHLEKWRGVRLANKVDVTADIRQYSLERNQER</sequence>
<reference evidence="3" key="1">
    <citation type="submission" date="2016-12" db="EMBL/GenBank/DDBJ databases">
        <authorList>
            <person name="Gulvik C.A."/>
        </authorList>
    </citation>
    <scope>NUCLEOTIDE SEQUENCE [LARGE SCALE GENOMIC DNA]</scope>
    <source>
        <strain evidence="3">NED12-00049-6B</strain>
    </source>
</reference>
<feature type="domain" description="Glycosyltransferase 2-like" evidence="1">
    <location>
        <begin position="8"/>
        <end position="128"/>
    </location>
</feature>
<accession>A0A1Q8EAE5</accession>
<dbReference type="Gene3D" id="3.90.550.10">
    <property type="entry name" value="Spore Coat Polysaccharide Biosynthesis Protein SpsA, Chain A"/>
    <property type="match status" value="1"/>
</dbReference>
<dbReference type="RefSeq" id="WP_075103814.1">
    <property type="nucleotide sequence ID" value="NZ_MSJM01000001.1"/>
</dbReference>